<dbReference type="PROSITE" id="PS51682">
    <property type="entry name" value="SAM_OMT_I"/>
    <property type="match status" value="1"/>
</dbReference>
<gene>
    <name evidence="5" type="ORF">HGA05_20145</name>
</gene>
<keyword evidence="3" id="KW-0949">S-adenosyl-L-methionine</keyword>
<feature type="region of interest" description="Disordered" evidence="4">
    <location>
        <begin position="31"/>
        <end position="53"/>
    </location>
</feature>
<dbReference type="Gene3D" id="3.40.50.150">
    <property type="entry name" value="Vaccinia Virus protein VP39"/>
    <property type="match status" value="1"/>
</dbReference>
<evidence type="ECO:0000313" key="6">
    <source>
        <dbReference type="Proteomes" id="UP000563898"/>
    </source>
</evidence>
<dbReference type="InterPro" id="IPR029063">
    <property type="entry name" value="SAM-dependent_MTases_sf"/>
</dbReference>
<evidence type="ECO:0000256" key="2">
    <source>
        <dbReference type="ARBA" id="ARBA00022679"/>
    </source>
</evidence>
<dbReference type="EMBL" id="JAAXPC010000013">
    <property type="protein sequence ID" value="NKY03884.1"/>
    <property type="molecule type" value="Genomic_DNA"/>
</dbReference>
<dbReference type="InterPro" id="IPR002935">
    <property type="entry name" value="SAM_O-MeTrfase"/>
</dbReference>
<dbReference type="SUPFAM" id="SSF53335">
    <property type="entry name" value="S-adenosyl-L-methionine-dependent methyltransferases"/>
    <property type="match status" value="1"/>
</dbReference>
<dbReference type="PANTHER" id="PTHR43167:SF1">
    <property type="entry name" value="PUTATIVE (AFU_ORTHOLOGUE AFUA_6G01830)-RELATED"/>
    <property type="match status" value="1"/>
</dbReference>
<reference evidence="5 6" key="1">
    <citation type="submission" date="2020-04" db="EMBL/GenBank/DDBJ databases">
        <title>MicrobeNet Type strains.</title>
        <authorList>
            <person name="Nicholson A.C."/>
        </authorList>
    </citation>
    <scope>NUCLEOTIDE SEQUENCE [LARGE SCALE GENOMIC DNA]</scope>
    <source>
        <strain evidence="5 6">ATCC BAA-14</strain>
    </source>
</reference>
<keyword evidence="2 5" id="KW-0808">Transferase</keyword>
<dbReference type="PANTHER" id="PTHR43167">
    <property type="entry name" value="PUTATIVE (AFU_ORTHOLOGUE AFUA_6G01830)-RELATED"/>
    <property type="match status" value="1"/>
</dbReference>
<comment type="caution">
    <text evidence="5">The sequence shown here is derived from an EMBL/GenBank/DDBJ whole genome shotgun (WGS) entry which is preliminary data.</text>
</comment>
<evidence type="ECO:0000256" key="1">
    <source>
        <dbReference type="ARBA" id="ARBA00022603"/>
    </source>
</evidence>
<accession>A0A846WQK1</accession>
<keyword evidence="1 5" id="KW-0489">Methyltransferase</keyword>
<evidence type="ECO:0000256" key="4">
    <source>
        <dbReference type="SAM" id="MobiDB-lite"/>
    </source>
</evidence>
<evidence type="ECO:0000313" key="5">
    <source>
        <dbReference type="EMBL" id="NKY03884.1"/>
    </source>
</evidence>
<dbReference type="GO" id="GO:0008171">
    <property type="term" value="F:O-methyltransferase activity"/>
    <property type="evidence" value="ECO:0007669"/>
    <property type="project" value="InterPro"/>
</dbReference>
<dbReference type="GO" id="GO:0032259">
    <property type="term" value="P:methylation"/>
    <property type="evidence" value="ECO:0007669"/>
    <property type="project" value="UniProtKB-KW"/>
</dbReference>
<name>A0A846WQK1_9ACTN</name>
<feature type="compositionally biased region" description="Low complexity" evidence="4">
    <location>
        <begin position="34"/>
        <end position="47"/>
    </location>
</feature>
<evidence type="ECO:0000256" key="3">
    <source>
        <dbReference type="ARBA" id="ARBA00022691"/>
    </source>
</evidence>
<proteinExistence type="predicted"/>
<dbReference type="AlphaFoldDB" id="A0A846WQK1"/>
<organism evidence="5 6">
    <name type="scientific">Gordonia polyisoprenivorans</name>
    <dbReference type="NCBI Taxonomy" id="84595"/>
    <lineage>
        <taxon>Bacteria</taxon>
        <taxon>Bacillati</taxon>
        <taxon>Actinomycetota</taxon>
        <taxon>Actinomycetes</taxon>
        <taxon>Mycobacteriales</taxon>
        <taxon>Gordoniaceae</taxon>
        <taxon>Gordonia</taxon>
    </lineage>
</organism>
<protein>
    <submittedName>
        <fullName evidence="5">Methyltransferase</fullName>
    </submittedName>
</protein>
<dbReference type="Pfam" id="PF13578">
    <property type="entry name" value="Methyltransf_24"/>
    <property type="match status" value="1"/>
</dbReference>
<sequence length="232" mass="24519">MPRFGAYRELMTSTLTSPPVSAILDRLYEQAAQGGRPSGPRSAGPPAEVSPQAKADAAEDRYMAIARDTGILAYSLIRSARPAVVVEFGMSYGISALFLAAALRDNALADPAAAGHLYTTELSAKKVLAAEKTFAEAQLADLITILAGDARDTLESVSGPIGFVLLDGWKDLYVPVLDLLEPKLAPGAMILADNTSHAESASYLDRVRNSGDYVGVGLPAKHDDTVELSCRL</sequence>
<dbReference type="Proteomes" id="UP000563898">
    <property type="component" value="Unassembled WGS sequence"/>
</dbReference>